<dbReference type="AlphaFoldDB" id="A0A1X6NLN8"/>
<proteinExistence type="predicted"/>
<protein>
    <recommendedName>
        <fullName evidence="2">Hedgehog protein Hint domain-containing protein</fullName>
    </recommendedName>
</protein>
<accession>A0A1X6NLN8</accession>
<organism evidence="3 4">
    <name type="scientific">Porphyra umbilicalis</name>
    <name type="common">Purple laver</name>
    <name type="synonym">Red alga</name>
    <dbReference type="NCBI Taxonomy" id="2786"/>
    <lineage>
        <taxon>Eukaryota</taxon>
        <taxon>Rhodophyta</taxon>
        <taxon>Bangiophyceae</taxon>
        <taxon>Bangiales</taxon>
        <taxon>Bangiaceae</taxon>
        <taxon>Porphyra</taxon>
    </lineage>
</organism>
<name>A0A1X6NLN8_PORUM</name>
<feature type="compositionally biased region" description="Low complexity" evidence="1">
    <location>
        <begin position="257"/>
        <end position="278"/>
    </location>
</feature>
<dbReference type="Proteomes" id="UP000218209">
    <property type="component" value="Unassembled WGS sequence"/>
</dbReference>
<evidence type="ECO:0000259" key="2">
    <source>
        <dbReference type="Pfam" id="PF01079"/>
    </source>
</evidence>
<feature type="region of interest" description="Disordered" evidence="1">
    <location>
        <begin position="134"/>
        <end position="188"/>
    </location>
</feature>
<dbReference type="Pfam" id="PF01079">
    <property type="entry name" value="Hint"/>
    <property type="match status" value="1"/>
</dbReference>
<feature type="compositionally biased region" description="Pro residues" evidence="1">
    <location>
        <begin position="139"/>
        <end position="153"/>
    </location>
</feature>
<dbReference type="InterPro" id="IPR001767">
    <property type="entry name" value="Hedgehog_Hint"/>
</dbReference>
<evidence type="ECO:0000256" key="1">
    <source>
        <dbReference type="SAM" id="MobiDB-lite"/>
    </source>
</evidence>
<evidence type="ECO:0000313" key="4">
    <source>
        <dbReference type="Proteomes" id="UP000218209"/>
    </source>
</evidence>
<keyword evidence="4" id="KW-1185">Reference proteome</keyword>
<feature type="region of interest" description="Disordered" evidence="1">
    <location>
        <begin position="248"/>
        <end position="295"/>
    </location>
</feature>
<sequence length="496" mass="48306">MDGAVCGPSDGGLLLASSATVPAEQREVIFVAAASALEGRGRPLPAAVTALKDQLSDFWVGVETAGRVCGGTAGGGALGVFPAGTTVAFLREEKTVTAGLLRFSSRYKYMVVVHNPTDLTCVYRAELSDPIHAFAANPPATPTPLPTPSPSPTAAPEAEEEGTADATGVEEVGGDGEDGEGGGGLAGRGKGLLSGIANSSEESKDKLTQSGVLVAGALLTTLLTAGEPSPTPSPVAVVTAGALPPAAGAPGGGQGVNGVATAAPSAVPDPSPAAAGGDSEAPPAAGGDAQTPAAPETGVLFGATAAESPACFPGDALVTTASGGTVRMADVGLSTQLAAGPGAPPSTVFFFSHRQSDTPATPYTRLTLAASTLEVTPGHLLPLHGSRRLVAAGAVAVGQELVAANGSALPVLGVARVVRRGAGLYNPHTAAGEMVVGGVLVSCYTTALDARVAAAGLSLVRAAAAAGVGAGWRARGWAAGGGWLLHRLGAALSTAV</sequence>
<gene>
    <name evidence="3" type="ORF">BU14_1467s0002</name>
</gene>
<dbReference type="PANTHER" id="PTHR46706:SF12">
    <property type="entry name" value="PROTEIN QUA-1-RELATED"/>
    <property type="match status" value="1"/>
</dbReference>
<dbReference type="EMBL" id="KV919529">
    <property type="protein sequence ID" value="OSX69482.1"/>
    <property type="molecule type" value="Genomic_DNA"/>
</dbReference>
<dbReference type="InterPro" id="IPR052140">
    <property type="entry name" value="Dev_Signal_Hedgehog-like"/>
</dbReference>
<dbReference type="CDD" id="cd00081">
    <property type="entry name" value="Hint"/>
    <property type="match status" value="1"/>
</dbReference>
<evidence type="ECO:0000313" key="3">
    <source>
        <dbReference type="EMBL" id="OSX69482.1"/>
    </source>
</evidence>
<reference evidence="3 4" key="1">
    <citation type="submission" date="2017-03" db="EMBL/GenBank/DDBJ databases">
        <title>WGS assembly of Porphyra umbilicalis.</title>
        <authorList>
            <person name="Brawley S.H."/>
            <person name="Blouin N.A."/>
            <person name="Ficko-Blean E."/>
            <person name="Wheeler G.L."/>
            <person name="Lohr M."/>
            <person name="Goodson H.V."/>
            <person name="Jenkins J.W."/>
            <person name="Blaby-Haas C.E."/>
            <person name="Helliwell K.E."/>
            <person name="Chan C."/>
            <person name="Marriage T."/>
            <person name="Bhattacharya D."/>
            <person name="Klein A.S."/>
            <person name="Badis Y."/>
            <person name="Brodie J."/>
            <person name="Cao Y."/>
            <person name="Collen J."/>
            <person name="Dittami S.M."/>
            <person name="Gachon C.M."/>
            <person name="Green B.R."/>
            <person name="Karpowicz S."/>
            <person name="Kim J.W."/>
            <person name="Kudahl U."/>
            <person name="Lin S."/>
            <person name="Michel G."/>
            <person name="Mittag M."/>
            <person name="Olson B.J."/>
            <person name="Pangilinan J."/>
            <person name="Peng Y."/>
            <person name="Qiu H."/>
            <person name="Shu S."/>
            <person name="Singer J.T."/>
            <person name="Smith A.G."/>
            <person name="Sprecher B.N."/>
            <person name="Wagner V."/>
            <person name="Wang W."/>
            <person name="Wang Z.-Y."/>
            <person name="Yan J."/>
            <person name="Yarish C."/>
            <person name="Zoeuner-Riek S."/>
            <person name="Zhuang Y."/>
            <person name="Zou Y."/>
            <person name="Lindquist E.A."/>
            <person name="Grimwood J."/>
            <person name="Barry K."/>
            <person name="Rokhsar D.S."/>
            <person name="Schmutz J."/>
            <person name="Stiller J.W."/>
            <person name="Grossman A.R."/>
            <person name="Prochnik S.E."/>
        </authorList>
    </citation>
    <scope>NUCLEOTIDE SEQUENCE [LARGE SCALE GENOMIC DNA]</scope>
    <source>
        <strain evidence="3">4086291</strain>
    </source>
</reference>
<dbReference type="PANTHER" id="PTHR46706">
    <property type="entry name" value="PROTEIN QUA-1-RELATED"/>
    <property type="match status" value="1"/>
</dbReference>
<dbReference type="GO" id="GO:0016540">
    <property type="term" value="P:protein autoprocessing"/>
    <property type="evidence" value="ECO:0007669"/>
    <property type="project" value="InterPro"/>
</dbReference>
<dbReference type="SUPFAM" id="SSF51294">
    <property type="entry name" value="Hedgehog/intein (Hint) domain"/>
    <property type="match status" value="1"/>
</dbReference>
<dbReference type="InterPro" id="IPR036844">
    <property type="entry name" value="Hint_dom_sf"/>
</dbReference>
<dbReference type="OrthoDB" id="5212at2759"/>
<dbReference type="Gene3D" id="2.170.16.10">
    <property type="entry name" value="Hedgehog/Intein (Hint) domain"/>
    <property type="match status" value="1"/>
</dbReference>
<feature type="domain" description="Hedgehog protein Hint" evidence="2">
    <location>
        <begin position="303"/>
        <end position="464"/>
    </location>
</feature>